<dbReference type="Gene3D" id="2.40.50.500">
    <property type="entry name" value="NigD-like N-terminal OB domain"/>
    <property type="match status" value="1"/>
</dbReference>
<dbReference type="InterPro" id="IPR035376">
    <property type="entry name" value="NigD_C"/>
</dbReference>
<feature type="domain" description="NigD-like C-terminal" evidence="1">
    <location>
        <begin position="115"/>
        <end position="206"/>
    </location>
</feature>
<accession>A0A9D2ZUA3</accession>
<dbReference type="Gene3D" id="2.60.40.2370">
    <property type="entry name" value="NigD-like, C-terminal beta sandwich domain"/>
    <property type="match status" value="1"/>
</dbReference>
<sequence>MRTALTIIMAAMLMASCGKDDEAQVYPPVSMEFATIGTGTGGGVELLYTDDGGTYLVHEDKTGSRLNPSSNYRVVTTYQPLTMPAAGTYGTADIYTLTGVFCERSIPAIQVSGGFATDPVEVRKVWRRGNFINIELGILAQDKQHQFDFINDGREPGTDNVVIKLRHDDGDDYPAYTKTAYLSLQLTEFRQAGADSVAININTHDGWQRHAFAVD</sequence>
<dbReference type="EMBL" id="DWUP01000122">
    <property type="protein sequence ID" value="HJD53195.1"/>
    <property type="molecule type" value="Genomic_DNA"/>
</dbReference>
<dbReference type="Proteomes" id="UP000787625">
    <property type="component" value="Unassembled WGS sequence"/>
</dbReference>
<dbReference type="InterPro" id="IPR038143">
    <property type="entry name" value="NigD-like_C_dom_sf"/>
</dbReference>
<evidence type="ECO:0000313" key="3">
    <source>
        <dbReference type="Proteomes" id="UP000787625"/>
    </source>
</evidence>
<reference evidence="2" key="2">
    <citation type="submission" date="2021-04" db="EMBL/GenBank/DDBJ databases">
        <authorList>
            <person name="Gilroy R."/>
        </authorList>
    </citation>
    <scope>NUCLEOTIDE SEQUENCE</scope>
    <source>
        <strain evidence="2">MalCec1-1739</strain>
    </source>
</reference>
<comment type="caution">
    <text evidence="2">The sequence shown here is derived from an EMBL/GenBank/DDBJ whole genome shotgun (WGS) entry which is preliminary data.</text>
</comment>
<reference evidence="2" key="1">
    <citation type="journal article" date="2021" name="PeerJ">
        <title>Extensive microbial diversity within the chicken gut microbiome revealed by metagenomics and culture.</title>
        <authorList>
            <person name="Gilroy R."/>
            <person name="Ravi A."/>
            <person name="Getino M."/>
            <person name="Pursley I."/>
            <person name="Horton D.L."/>
            <person name="Alikhan N.F."/>
            <person name="Baker D."/>
            <person name="Gharbi K."/>
            <person name="Hall N."/>
            <person name="Watson M."/>
            <person name="Adriaenssens E.M."/>
            <person name="Foster-Nyarko E."/>
            <person name="Jarju S."/>
            <person name="Secka A."/>
            <person name="Antonio M."/>
            <person name="Oren A."/>
            <person name="Chaudhuri R.R."/>
            <person name="La Ragione R."/>
            <person name="Hildebrand F."/>
            <person name="Pallen M.J."/>
        </authorList>
    </citation>
    <scope>NUCLEOTIDE SEQUENCE</scope>
    <source>
        <strain evidence="2">MalCec1-1739</strain>
    </source>
</reference>
<proteinExistence type="predicted"/>
<dbReference type="Pfam" id="PF17415">
    <property type="entry name" value="NigD_C"/>
    <property type="match status" value="1"/>
</dbReference>
<dbReference type="AlphaFoldDB" id="A0A9D2ZUA3"/>
<evidence type="ECO:0000259" key="1">
    <source>
        <dbReference type="Pfam" id="PF17415"/>
    </source>
</evidence>
<protein>
    <submittedName>
        <fullName evidence="2">NigD-like N-terminal domain-containing protein</fullName>
    </submittedName>
</protein>
<gene>
    <name evidence="2" type="ORF">IAA93_05680</name>
</gene>
<dbReference type="InterPro" id="IPR038179">
    <property type="entry name" value="NigD-like_N_sf"/>
</dbReference>
<dbReference type="PROSITE" id="PS51257">
    <property type="entry name" value="PROKAR_LIPOPROTEIN"/>
    <property type="match status" value="1"/>
</dbReference>
<evidence type="ECO:0000313" key="2">
    <source>
        <dbReference type="EMBL" id="HJD53195.1"/>
    </source>
</evidence>
<name>A0A9D2ZUA3_9BACT</name>
<organism evidence="2 3">
    <name type="scientific">Candidatus Avibacteroides avistercoris</name>
    <dbReference type="NCBI Taxonomy" id="2840690"/>
    <lineage>
        <taxon>Bacteria</taxon>
        <taxon>Pseudomonadati</taxon>
        <taxon>Bacteroidota</taxon>
        <taxon>Bacteroidia</taxon>
        <taxon>Bacteroidales</taxon>
        <taxon>Bacteroidaceae</taxon>
        <taxon>Bacteroidaceae incertae sedis</taxon>
        <taxon>Candidatus Avibacteroides</taxon>
    </lineage>
</organism>